<gene>
    <name evidence="2" type="ORF">GS398_21960</name>
</gene>
<dbReference type="AlphaFoldDB" id="A0A7K1Y589"/>
<evidence type="ECO:0000256" key="1">
    <source>
        <dbReference type="SAM" id="MobiDB-lite"/>
    </source>
</evidence>
<sequence length="65" mass="7285">MIKTSTPVTNLPAHDNFHPGNATDESLGEADQQFFQLLKKDLNEIATQPANSTIEKLLRYSRSLK</sequence>
<evidence type="ECO:0000313" key="2">
    <source>
        <dbReference type="EMBL" id="MXV17977.1"/>
    </source>
</evidence>
<keyword evidence="3" id="KW-1185">Reference proteome</keyword>
<evidence type="ECO:0000313" key="3">
    <source>
        <dbReference type="Proteomes" id="UP000451233"/>
    </source>
</evidence>
<dbReference type="RefSeq" id="WP_160908982.1">
    <property type="nucleotide sequence ID" value="NZ_WVHS01000007.1"/>
</dbReference>
<dbReference type="Proteomes" id="UP000451233">
    <property type="component" value="Unassembled WGS sequence"/>
</dbReference>
<comment type="caution">
    <text evidence="2">The sequence shown here is derived from an EMBL/GenBank/DDBJ whole genome shotgun (WGS) entry which is preliminary data.</text>
</comment>
<feature type="region of interest" description="Disordered" evidence="1">
    <location>
        <begin position="1"/>
        <end position="28"/>
    </location>
</feature>
<dbReference type="EMBL" id="WVHS01000007">
    <property type="protein sequence ID" value="MXV17977.1"/>
    <property type="molecule type" value="Genomic_DNA"/>
</dbReference>
<protein>
    <submittedName>
        <fullName evidence="2">Uncharacterized protein</fullName>
    </submittedName>
</protein>
<accession>A0A7K1Y589</accession>
<organism evidence="2 3">
    <name type="scientific">Hufsiella ginkgonis</name>
    <dbReference type="NCBI Taxonomy" id="2695274"/>
    <lineage>
        <taxon>Bacteria</taxon>
        <taxon>Pseudomonadati</taxon>
        <taxon>Bacteroidota</taxon>
        <taxon>Sphingobacteriia</taxon>
        <taxon>Sphingobacteriales</taxon>
        <taxon>Sphingobacteriaceae</taxon>
        <taxon>Hufsiella</taxon>
    </lineage>
</organism>
<reference evidence="2 3" key="1">
    <citation type="submission" date="2019-11" db="EMBL/GenBank/DDBJ databases">
        <title>Pedobacter sp. HMF7056 Genome sequencing and assembly.</title>
        <authorList>
            <person name="Kang H."/>
            <person name="Kim H."/>
            <person name="Joh K."/>
        </authorList>
    </citation>
    <scope>NUCLEOTIDE SEQUENCE [LARGE SCALE GENOMIC DNA]</scope>
    <source>
        <strain evidence="2 3">HMF7056</strain>
    </source>
</reference>
<name>A0A7K1Y589_9SPHI</name>
<proteinExistence type="predicted"/>